<dbReference type="Proteomes" id="UP000549394">
    <property type="component" value="Unassembled WGS sequence"/>
</dbReference>
<organism evidence="10 11">
    <name type="scientific">Dimorphilus gyrociliatus</name>
    <dbReference type="NCBI Taxonomy" id="2664684"/>
    <lineage>
        <taxon>Eukaryota</taxon>
        <taxon>Metazoa</taxon>
        <taxon>Spiralia</taxon>
        <taxon>Lophotrochozoa</taxon>
        <taxon>Annelida</taxon>
        <taxon>Polychaeta</taxon>
        <taxon>Polychaeta incertae sedis</taxon>
        <taxon>Dinophilidae</taxon>
        <taxon>Dimorphilus</taxon>
    </lineage>
</organism>
<evidence type="ECO:0000313" key="10">
    <source>
        <dbReference type="EMBL" id="CAD5115377.1"/>
    </source>
</evidence>
<feature type="region of interest" description="Disordered" evidence="7">
    <location>
        <begin position="707"/>
        <end position="760"/>
    </location>
</feature>
<name>A0A7I8VI70_9ANNE</name>
<evidence type="ECO:0000256" key="2">
    <source>
        <dbReference type="ARBA" id="ARBA00012759"/>
    </source>
</evidence>
<dbReference type="Gene3D" id="2.60.40.790">
    <property type="match status" value="1"/>
</dbReference>
<feature type="compositionally biased region" description="Low complexity" evidence="7">
    <location>
        <begin position="707"/>
        <end position="754"/>
    </location>
</feature>
<evidence type="ECO:0000256" key="1">
    <source>
        <dbReference type="ARBA" id="ARBA00000707"/>
    </source>
</evidence>
<dbReference type="SUPFAM" id="SSF144232">
    <property type="entry name" value="HIT/MYND zinc finger-like"/>
    <property type="match status" value="1"/>
</dbReference>
<keyword evidence="11" id="KW-1185">Reference proteome</keyword>
<dbReference type="Pfam" id="PF00443">
    <property type="entry name" value="UCH"/>
    <property type="match status" value="1"/>
</dbReference>
<dbReference type="GO" id="GO:0004843">
    <property type="term" value="F:cysteine-type deubiquitinase activity"/>
    <property type="evidence" value="ECO:0007669"/>
    <property type="project" value="UniProtKB-EC"/>
</dbReference>
<dbReference type="OrthoDB" id="265776at2759"/>
<dbReference type="InterPro" id="IPR038765">
    <property type="entry name" value="Papain-like_cys_pep_sf"/>
</dbReference>
<keyword evidence="3" id="KW-0479">Metal-binding</keyword>
<evidence type="ECO:0000256" key="5">
    <source>
        <dbReference type="ARBA" id="ARBA00022833"/>
    </source>
</evidence>
<comment type="catalytic activity">
    <reaction evidence="1">
        <text>Thiol-dependent hydrolysis of ester, thioester, amide, peptide and isopeptide bonds formed by the C-terminal Gly of ubiquitin (a 76-residue protein attached to proteins as an intracellular targeting signal).</text>
        <dbReference type="EC" id="3.4.19.12"/>
    </reaction>
</comment>
<feature type="domain" description="MYND-type" evidence="9">
    <location>
        <begin position="617"/>
        <end position="657"/>
    </location>
</feature>
<evidence type="ECO:0000259" key="8">
    <source>
        <dbReference type="PROSITE" id="PS50235"/>
    </source>
</evidence>
<dbReference type="EMBL" id="CAJFCJ010000006">
    <property type="protein sequence ID" value="CAD5115377.1"/>
    <property type="molecule type" value="Genomic_DNA"/>
</dbReference>
<evidence type="ECO:0000256" key="3">
    <source>
        <dbReference type="ARBA" id="ARBA00022723"/>
    </source>
</evidence>
<dbReference type="CDD" id="cd06463">
    <property type="entry name" value="p23_like"/>
    <property type="match status" value="1"/>
</dbReference>
<dbReference type="PROSITE" id="PS00972">
    <property type="entry name" value="USP_1"/>
    <property type="match status" value="1"/>
</dbReference>
<protein>
    <recommendedName>
        <fullName evidence="2">ubiquitinyl hydrolase 1</fullName>
        <ecNumber evidence="2">3.4.19.12</ecNumber>
    </recommendedName>
</protein>
<dbReference type="EC" id="3.4.19.12" evidence="2"/>
<accession>A0A7I8VI70</accession>
<evidence type="ECO:0000256" key="4">
    <source>
        <dbReference type="ARBA" id="ARBA00022771"/>
    </source>
</evidence>
<evidence type="ECO:0000313" key="11">
    <source>
        <dbReference type="Proteomes" id="UP000549394"/>
    </source>
</evidence>
<gene>
    <name evidence="10" type="ORF">DGYR_LOCUS4128</name>
</gene>
<feature type="domain" description="USP" evidence="8">
    <location>
        <begin position="320"/>
        <end position="997"/>
    </location>
</feature>
<dbReference type="SUPFAM" id="SSF54001">
    <property type="entry name" value="Cysteine proteinases"/>
    <property type="match status" value="1"/>
</dbReference>
<dbReference type="Pfam" id="PF01753">
    <property type="entry name" value="zf-MYND"/>
    <property type="match status" value="1"/>
</dbReference>
<dbReference type="AlphaFoldDB" id="A0A7I8VI70"/>
<keyword evidence="5" id="KW-0862">Zinc</keyword>
<dbReference type="PROSITE" id="PS50235">
    <property type="entry name" value="USP_3"/>
    <property type="match status" value="1"/>
</dbReference>
<reference evidence="10 11" key="1">
    <citation type="submission" date="2020-08" db="EMBL/GenBank/DDBJ databases">
        <authorList>
            <person name="Hejnol A."/>
        </authorList>
    </citation>
    <scope>NUCLEOTIDE SEQUENCE [LARGE SCALE GENOMIC DNA]</scope>
</reference>
<dbReference type="PROSITE" id="PS00973">
    <property type="entry name" value="USP_2"/>
    <property type="match status" value="1"/>
</dbReference>
<dbReference type="InterPro" id="IPR008978">
    <property type="entry name" value="HSP20-like_chaperone"/>
</dbReference>
<dbReference type="PANTHER" id="PTHR21646">
    <property type="entry name" value="UBIQUITIN CARBOXYL-TERMINAL HYDROLASE"/>
    <property type="match status" value="1"/>
</dbReference>
<proteinExistence type="predicted"/>
<dbReference type="InterPro" id="IPR050185">
    <property type="entry name" value="Ub_carboxyl-term_hydrolase"/>
</dbReference>
<dbReference type="InterPro" id="IPR001394">
    <property type="entry name" value="Peptidase_C19_UCH"/>
</dbReference>
<dbReference type="InterPro" id="IPR018200">
    <property type="entry name" value="USP_CS"/>
</dbReference>
<evidence type="ECO:0000256" key="6">
    <source>
        <dbReference type="PROSITE-ProRule" id="PRU00134"/>
    </source>
</evidence>
<dbReference type="PROSITE" id="PS50865">
    <property type="entry name" value="ZF_MYND_2"/>
    <property type="match status" value="1"/>
</dbReference>
<dbReference type="PANTHER" id="PTHR21646:SF74">
    <property type="entry name" value="UBIQUITIN CARBOXYL-TERMINAL HYDROLASE 19"/>
    <property type="match status" value="1"/>
</dbReference>
<dbReference type="GO" id="GO:0008270">
    <property type="term" value="F:zinc ion binding"/>
    <property type="evidence" value="ECO:0007669"/>
    <property type="project" value="UniProtKB-KW"/>
</dbReference>
<dbReference type="Gene3D" id="3.90.70.10">
    <property type="entry name" value="Cysteine proteinases"/>
    <property type="match status" value="2"/>
</dbReference>
<dbReference type="InterPro" id="IPR002893">
    <property type="entry name" value="Znf_MYND"/>
</dbReference>
<comment type="caution">
    <text evidence="10">The sequence shown here is derived from an EMBL/GenBank/DDBJ whole genome shotgun (WGS) entry which is preliminary data.</text>
</comment>
<dbReference type="InterPro" id="IPR028889">
    <property type="entry name" value="USP"/>
</dbReference>
<evidence type="ECO:0000259" key="9">
    <source>
        <dbReference type="PROSITE" id="PS50865"/>
    </source>
</evidence>
<evidence type="ECO:0000256" key="7">
    <source>
        <dbReference type="SAM" id="MobiDB-lite"/>
    </source>
</evidence>
<dbReference type="GO" id="GO:0016579">
    <property type="term" value="P:protein deubiquitination"/>
    <property type="evidence" value="ECO:0007669"/>
    <property type="project" value="InterPro"/>
</dbReference>
<sequence>MDNKDINNDLLTIKRTKQKGKGHKIIYANYKNTNKPISVTAQKNVFIVNFRQDRKFSKKTEHEIDMTRKPILEFTKAKDEVLIHIFFAEGNLDSETEYNADEDSEDSKDDVIEHTQNDKVNLNEEDTVNGNIIESSIYDSGEGVKISTNLFDPEVRILKHVKNNFSLQGDHAEYTIAVKKIVREMVKVDLTKDKATIRFSTRDPDFLKKENATQDTIFEYVHSFEYIINPNKCHHTINEKSIVITLKVESSKDTNWKSQKKVATVPPITMEQNKNSSDFHENFIKTRNIEGNNVLKNNLSILPHNNRSKMRDREYQPGFTGLRNIGNTCYFNSILQILVNTQELRDYFSSRLYIKEINKTNKLGYNGELAKEFANLTENMWSGDLSVYSPNKIKSVLEKKSSQFRGLGQHDAHELFSCLVDGLHEDLNTIEHKPYIEIPDFDPSKTTEKDYGDLTWKMYCKRNRSHISKLFCGQYKSKLTCLTCRKVSIVFDPFSSLSLPLPEEKSAAVFTVFFKDLTRKPTNYKLGIKPGVSIMKLKENLSDLTDILPENMDIFKVNKDECRVEECERNGYFQHFNCSDHNYSVFEKYCERDTRKEMVQIRVSQVLECPNSHLNSCTFCNSTPSKSPRRCEGCFKVAYCNSDCQRKHWEKRHRQECYLGSPIAVPLVINIPKSEATFKKISNLILKYAQYSVDVIDRNTNNDILSNFSSNKSSSITSSEDSNDSNSDWKNSPKRSSSSNGDSDSGSSYSTENSPSPIRNYDSINKRKLFSLHQMDTISRVLSSIWKKTLIEEPENDSPLTLDPITKVTVLWRKSKEYLIKQKERLDSQDHRSMKDCHTNDIYSCLKLFMREETLSMGDEWYCPQCKKHRKATKEISLWRLPPILVLHLKRFNAGSMIRNKDERDINFPIGELNLGQYMRLSEAEQTEQAVYDLYGVVHHHGTLFYGHYASYVRLMSATDPGESEIDWRYCDDSHVTEAEESETVKPFAYILFYRLRRNQDIVKDDLAISESDSDDYPGSLEYTNGQKFTTTLINNNRTDNRNIVCYTDSDDNPESLD</sequence>
<keyword evidence="4 6" id="KW-0863">Zinc-finger</keyword>